<name>A0ACC0WQ02_9STRA</name>
<accession>A0ACC0WQ02</accession>
<proteinExistence type="predicted"/>
<dbReference type="Proteomes" id="UP001163321">
    <property type="component" value="Chromosome 10"/>
</dbReference>
<protein>
    <submittedName>
        <fullName evidence="1">Uncharacterized protein</fullName>
    </submittedName>
</protein>
<organism evidence="1 2">
    <name type="scientific">Peronosclerospora sorghi</name>
    <dbReference type="NCBI Taxonomy" id="230839"/>
    <lineage>
        <taxon>Eukaryota</taxon>
        <taxon>Sar</taxon>
        <taxon>Stramenopiles</taxon>
        <taxon>Oomycota</taxon>
        <taxon>Peronosporomycetes</taxon>
        <taxon>Peronosporales</taxon>
        <taxon>Peronosporaceae</taxon>
        <taxon>Peronosclerospora</taxon>
    </lineage>
</organism>
<evidence type="ECO:0000313" key="1">
    <source>
        <dbReference type="EMBL" id="KAI9920173.1"/>
    </source>
</evidence>
<comment type="caution">
    <text evidence="1">The sequence shown here is derived from an EMBL/GenBank/DDBJ whole genome shotgun (WGS) entry which is preliminary data.</text>
</comment>
<sequence>MLLQRECWSLVVLEWGGGCFFLHNSDGGAPRLSRERSRRVTWNTSGGQCTFLYCVFVRDVAVCECDHDAQVHFVEHVDGVHTFVGAWSCSMLARDFRVERPMTDCPRICSKRCQAIHVS</sequence>
<reference evidence="1 2" key="1">
    <citation type="journal article" date="2022" name="bioRxiv">
        <title>The genome of the oomycete Peronosclerospora sorghi, a cosmopolitan pathogen of maize and sorghum, is inflated with dispersed pseudogenes.</title>
        <authorList>
            <person name="Fletcher K."/>
            <person name="Martin F."/>
            <person name="Isakeit T."/>
            <person name="Cavanaugh K."/>
            <person name="Magill C."/>
            <person name="Michelmore R."/>
        </authorList>
    </citation>
    <scope>NUCLEOTIDE SEQUENCE [LARGE SCALE GENOMIC DNA]</scope>
    <source>
        <strain evidence="1">P6</strain>
    </source>
</reference>
<evidence type="ECO:0000313" key="2">
    <source>
        <dbReference type="Proteomes" id="UP001163321"/>
    </source>
</evidence>
<keyword evidence="2" id="KW-1185">Reference proteome</keyword>
<gene>
    <name evidence="1" type="ORF">PsorP6_015408</name>
</gene>
<dbReference type="EMBL" id="CM047589">
    <property type="protein sequence ID" value="KAI9920173.1"/>
    <property type="molecule type" value="Genomic_DNA"/>
</dbReference>